<evidence type="ECO:0000259" key="11">
    <source>
        <dbReference type="PROSITE" id="PS51352"/>
    </source>
</evidence>
<dbReference type="GO" id="GO:0004601">
    <property type="term" value="F:peroxidase activity"/>
    <property type="evidence" value="ECO:0007669"/>
    <property type="project" value="UniProtKB-KW"/>
</dbReference>
<dbReference type="EMBL" id="AP027151">
    <property type="protein sequence ID" value="BDV42277.1"/>
    <property type="molecule type" value="Genomic_DNA"/>
</dbReference>
<keyword evidence="7" id="KW-0676">Redox-active center</keyword>
<evidence type="ECO:0000256" key="2">
    <source>
        <dbReference type="ARBA" id="ARBA00013021"/>
    </source>
</evidence>
<dbReference type="PANTHER" id="PTHR10681:SF121">
    <property type="entry name" value="ALKYL HYDROPEROXIDE REDUCTASE C"/>
    <property type="match status" value="1"/>
</dbReference>
<feature type="domain" description="Thioredoxin" evidence="11">
    <location>
        <begin position="49"/>
        <end position="203"/>
    </location>
</feature>
<dbReference type="CDD" id="cd03015">
    <property type="entry name" value="PRX_Typ2cys"/>
    <property type="match status" value="1"/>
</dbReference>
<protein>
    <recommendedName>
        <fullName evidence="3">Alkyl hydroperoxide reductase C</fullName>
        <ecNumber evidence="2">1.11.1.26</ecNumber>
    </recommendedName>
    <alternativeName>
        <fullName evidence="8">Peroxiredoxin</fullName>
    </alternativeName>
</protein>
<evidence type="ECO:0000256" key="4">
    <source>
        <dbReference type="ARBA" id="ARBA00022559"/>
    </source>
</evidence>
<keyword evidence="5" id="KW-0049">Antioxidant</keyword>
<dbReference type="InterPro" id="IPR013766">
    <property type="entry name" value="Thioredoxin_domain"/>
</dbReference>
<name>A0ABM8EIL0_9BACT</name>
<evidence type="ECO:0000256" key="10">
    <source>
        <dbReference type="SAM" id="SignalP"/>
    </source>
</evidence>
<dbReference type="InterPro" id="IPR000866">
    <property type="entry name" value="AhpC/TSA"/>
</dbReference>
<sequence>MKRATALLMTVMVSGLLAGAAIAGEPAGMADYREMMMKHHLGAMEQQQAKVGEPAPPFTLDAVVNKEFKPISLADYRGKWVVLFFYPADFTFVCPTEITGFNKALSRFTELNAVVLGASVDSKYSHLAWIKRGDLGDLAFPLLADAKKEVTRAYGILDDKEGVALRGLFIIDPNGVLQYEVVQSLSVGRSVDETLRVLEALQTGELCPLGWKPGQKTLGK</sequence>
<dbReference type="PROSITE" id="PS51352">
    <property type="entry name" value="THIOREDOXIN_2"/>
    <property type="match status" value="1"/>
</dbReference>
<organism evidence="12 13">
    <name type="scientific">Geotalea uraniireducens</name>
    <dbReference type="NCBI Taxonomy" id="351604"/>
    <lineage>
        <taxon>Bacteria</taxon>
        <taxon>Pseudomonadati</taxon>
        <taxon>Thermodesulfobacteriota</taxon>
        <taxon>Desulfuromonadia</taxon>
        <taxon>Geobacterales</taxon>
        <taxon>Geobacteraceae</taxon>
        <taxon>Geotalea</taxon>
    </lineage>
</organism>
<dbReference type="PANTHER" id="PTHR10681">
    <property type="entry name" value="THIOREDOXIN PEROXIDASE"/>
    <property type="match status" value="1"/>
</dbReference>
<accession>A0ABM8EIL0</accession>
<dbReference type="InterPro" id="IPR036249">
    <property type="entry name" value="Thioredoxin-like_sf"/>
</dbReference>
<gene>
    <name evidence="12" type="primary">prx-1</name>
    <name evidence="12" type="ORF">GURASL_12000</name>
</gene>
<dbReference type="EC" id="1.11.1.26" evidence="2"/>
<evidence type="ECO:0000256" key="3">
    <source>
        <dbReference type="ARBA" id="ARBA00017462"/>
    </source>
</evidence>
<dbReference type="SUPFAM" id="SSF52833">
    <property type="entry name" value="Thioredoxin-like"/>
    <property type="match status" value="1"/>
</dbReference>
<evidence type="ECO:0000256" key="9">
    <source>
        <dbReference type="ARBA" id="ARBA00047572"/>
    </source>
</evidence>
<evidence type="ECO:0000256" key="1">
    <source>
        <dbReference type="ARBA" id="ARBA00011654"/>
    </source>
</evidence>
<feature type="chain" id="PRO_5045586757" description="Alkyl hydroperoxide reductase C" evidence="10">
    <location>
        <begin position="24"/>
        <end position="220"/>
    </location>
</feature>
<comment type="subunit">
    <text evidence="1">Homodimer; disulfide-linked, upon oxidation. 5 homodimers assemble to form a ring-like decamer.</text>
</comment>
<keyword evidence="10" id="KW-0732">Signal</keyword>
<evidence type="ECO:0000313" key="12">
    <source>
        <dbReference type="EMBL" id="BDV42277.1"/>
    </source>
</evidence>
<keyword evidence="4 12" id="KW-0575">Peroxidase</keyword>
<keyword evidence="13" id="KW-1185">Reference proteome</keyword>
<reference evidence="12 13" key="1">
    <citation type="submission" date="2022-12" db="EMBL/GenBank/DDBJ databases">
        <title>Polyphasic characterization of Geotalea uranireducens NIT-SL11 newly isolated from a complex of sewage sludge and microbially reduced graphene oxide.</title>
        <authorList>
            <person name="Xie L."/>
            <person name="Yoshida N."/>
            <person name="Meng L."/>
        </authorList>
    </citation>
    <scope>NUCLEOTIDE SEQUENCE [LARGE SCALE GENOMIC DNA]</scope>
    <source>
        <strain evidence="12 13">NIT-SL11</strain>
    </source>
</reference>
<evidence type="ECO:0000256" key="8">
    <source>
        <dbReference type="ARBA" id="ARBA00032077"/>
    </source>
</evidence>
<evidence type="ECO:0000256" key="6">
    <source>
        <dbReference type="ARBA" id="ARBA00023002"/>
    </source>
</evidence>
<dbReference type="Pfam" id="PF00578">
    <property type="entry name" value="AhpC-TSA"/>
    <property type="match status" value="1"/>
</dbReference>
<keyword evidence="6" id="KW-0560">Oxidoreductase</keyword>
<evidence type="ECO:0000256" key="5">
    <source>
        <dbReference type="ARBA" id="ARBA00022862"/>
    </source>
</evidence>
<comment type="catalytic activity">
    <reaction evidence="9">
        <text>a hydroperoxide + NADH + H(+) = an alcohol + NAD(+) + H2O</text>
        <dbReference type="Rhea" id="RHEA:62628"/>
        <dbReference type="ChEBI" id="CHEBI:15377"/>
        <dbReference type="ChEBI" id="CHEBI:15378"/>
        <dbReference type="ChEBI" id="CHEBI:30879"/>
        <dbReference type="ChEBI" id="CHEBI:35924"/>
        <dbReference type="ChEBI" id="CHEBI:57540"/>
        <dbReference type="ChEBI" id="CHEBI:57945"/>
        <dbReference type="EC" id="1.11.1.26"/>
    </reaction>
</comment>
<feature type="signal peptide" evidence="10">
    <location>
        <begin position="1"/>
        <end position="23"/>
    </location>
</feature>
<dbReference type="Gene3D" id="3.40.30.10">
    <property type="entry name" value="Glutaredoxin"/>
    <property type="match status" value="1"/>
</dbReference>
<dbReference type="InterPro" id="IPR050217">
    <property type="entry name" value="Peroxiredoxin"/>
</dbReference>
<evidence type="ECO:0000256" key="7">
    <source>
        <dbReference type="ARBA" id="ARBA00023284"/>
    </source>
</evidence>
<evidence type="ECO:0000313" key="13">
    <source>
        <dbReference type="Proteomes" id="UP001317705"/>
    </source>
</evidence>
<proteinExistence type="predicted"/>
<dbReference type="Proteomes" id="UP001317705">
    <property type="component" value="Chromosome"/>
</dbReference>